<dbReference type="Gene3D" id="3.40.630.30">
    <property type="match status" value="1"/>
</dbReference>
<evidence type="ECO:0000259" key="1">
    <source>
        <dbReference type="PROSITE" id="PS51186"/>
    </source>
</evidence>
<organism evidence="2 3">
    <name type="scientific">Pseudochrobactrum asaccharolyticum</name>
    <dbReference type="NCBI Taxonomy" id="354351"/>
    <lineage>
        <taxon>Bacteria</taxon>
        <taxon>Pseudomonadati</taxon>
        <taxon>Pseudomonadota</taxon>
        <taxon>Alphaproteobacteria</taxon>
        <taxon>Hyphomicrobiales</taxon>
        <taxon>Brucellaceae</taxon>
        <taxon>Pseudochrobactrum</taxon>
    </lineage>
</organism>
<keyword evidence="2" id="KW-0808">Transferase</keyword>
<sequence>MLQSELTYVQETCAHDAEIEEINALAFGPGRFVRAAARIREGGAHDRDLSFVALHGGRLIGSIRMTPIAIGTTPALLLGPLVVRDGWKSRGIGRILMNQSMEASAKAGHRLSLLVGDAPYYNKFGFVKVDANKVIMPAPVNPERLLACILPGAAHLTGPELQELAGQVRHLNQL</sequence>
<dbReference type="RefSeq" id="WP_113944642.1">
    <property type="nucleotide sequence ID" value="NZ_JBHEEG010000001.1"/>
</dbReference>
<dbReference type="SUPFAM" id="SSF55729">
    <property type="entry name" value="Acyl-CoA N-acyltransferases (Nat)"/>
    <property type="match status" value="1"/>
</dbReference>
<dbReference type="InterPro" id="IPR000182">
    <property type="entry name" value="GNAT_dom"/>
</dbReference>
<comment type="caution">
    <text evidence="2">The sequence shown here is derived from an EMBL/GenBank/DDBJ whole genome shotgun (WGS) entry which is preliminary data.</text>
</comment>
<accession>A0A366DZ03</accession>
<dbReference type="CDD" id="cd04301">
    <property type="entry name" value="NAT_SF"/>
    <property type="match status" value="1"/>
</dbReference>
<protein>
    <submittedName>
        <fullName evidence="2">Putative N-acetyltransferase YhbS</fullName>
    </submittedName>
</protein>
<evidence type="ECO:0000313" key="2">
    <source>
        <dbReference type="EMBL" id="RBO94769.1"/>
    </source>
</evidence>
<reference evidence="2 3" key="1">
    <citation type="submission" date="2018-06" db="EMBL/GenBank/DDBJ databases">
        <title>Genomic Encyclopedia of Type Strains, Phase IV (KMG-IV): sequencing the most valuable type-strain genomes for metagenomic binning, comparative biology and taxonomic classification.</title>
        <authorList>
            <person name="Goeker M."/>
        </authorList>
    </citation>
    <scope>NUCLEOTIDE SEQUENCE [LARGE SCALE GENOMIC DNA]</scope>
    <source>
        <strain evidence="2 3">DSM 25619</strain>
    </source>
</reference>
<feature type="domain" description="N-acetyltransferase" evidence="1">
    <location>
        <begin position="6"/>
        <end position="151"/>
    </location>
</feature>
<dbReference type="EMBL" id="QNRH01000004">
    <property type="protein sequence ID" value="RBO94769.1"/>
    <property type="molecule type" value="Genomic_DNA"/>
</dbReference>
<gene>
    <name evidence="2" type="ORF">DFR47_104128</name>
</gene>
<proteinExistence type="predicted"/>
<dbReference type="GO" id="GO:0016747">
    <property type="term" value="F:acyltransferase activity, transferring groups other than amino-acyl groups"/>
    <property type="evidence" value="ECO:0007669"/>
    <property type="project" value="InterPro"/>
</dbReference>
<dbReference type="PROSITE" id="PS51186">
    <property type="entry name" value="GNAT"/>
    <property type="match status" value="1"/>
</dbReference>
<dbReference type="Pfam" id="PF13508">
    <property type="entry name" value="Acetyltransf_7"/>
    <property type="match status" value="1"/>
</dbReference>
<dbReference type="Proteomes" id="UP000252893">
    <property type="component" value="Unassembled WGS sequence"/>
</dbReference>
<dbReference type="AlphaFoldDB" id="A0A366DZ03"/>
<evidence type="ECO:0000313" key="3">
    <source>
        <dbReference type="Proteomes" id="UP000252893"/>
    </source>
</evidence>
<name>A0A366DZ03_9HYPH</name>
<dbReference type="InterPro" id="IPR016181">
    <property type="entry name" value="Acyl_CoA_acyltransferase"/>
</dbReference>
<keyword evidence="3" id="KW-1185">Reference proteome</keyword>
<dbReference type="OrthoDB" id="9815099at2"/>